<dbReference type="Proteomes" id="UP000799429">
    <property type="component" value="Unassembled WGS sequence"/>
</dbReference>
<protein>
    <submittedName>
        <fullName evidence="1">Uncharacterized protein</fullName>
    </submittedName>
</protein>
<evidence type="ECO:0000313" key="1">
    <source>
        <dbReference type="EMBL" id="KAF2843373.1"/>
    </source>
</evidence>
<organism evidence="1 2">
    <name type="scientific">Patellaria atrata CBS 101060</name>
    <dbReference type="NCBI Taxonomy" id="1346257"/>
    <lineage>
        <taxon>Eukaryota</taxon>
        <taxon>Fungi</taxon>
        <taxon>Dikarya</taxon>
        <taxon>Ascomycota</taxon>
        <taxon>Pezizomycotina</taxon>
        <taxon>Dothideomycetes</taxon>
        <taxon>Dothideomycetes incertae sedis</taxon>
        <taxon>Patellariales</taxon>
        <taxon>Patellariaceae</taxon>
        <taxon>Patellaria</taxon>
    </lineage>
</organism>
<keyword evidence="2" id="KW-1185">Reference proteome</keyword>
<evidence type="ECO:0000313" key="2">
    <source>
        <dbReference type="Proteomes" id="UP000799429"/>
    </source>
</evidence>
<reference evidence="1" key="1">
    <citation type="journal article" date="2020" name="Stud. Mycol.">
        <title>101 Dothideomycetes genomes: a test case for predicting lifestyles and emergence of pathogens.</title>
        <authorList>
            <person name="Haridas S."/>
            <person name="Albert R."/>
            <person name="Binder M."/>
            <person name="Bloem J."/>
            <person name="Labutti K."/>
            <person name="Salamov A."/>
            <person name="Andreopoulos B."/>
            <person name="Baker S."/>
            <person name="Barry K."/>
            <person name="Bills G."/>
            <person name="Bluhm B."/>
            <person name="Cannon C."/>
            <person name="Castanera R."/>
            <person name="Culley D."/>
            <person name="Daum C."/>
            <person name="Ezra D."/>
            <person name="Gonzalez J."/>
            <person name="Henrissat B."/>
            <person name="Kuo A."/>
            <person name="Liang C."/>
            <person name="Lipzen A."/>
            <person name="Lutzoni F."/>
            <person name="Magnuson J."/>
            <person name="Mondo S."/>
            <person name="Nolan M."/>
            <person name="Ohm R."/>
            <person name="Pangilinan J."/>
            <person name="Park H.-J."/>
            <person name="Ramirez L."/>
            <person name="Alfaro M."/>
            <person name="Sun H."/>
            <person name="Tritt A."/>
            <person name="Yoshinaga Y."/>
            <person name="Zwiers L.-H."/>
            <person name="Turgeon B."/>
            <person name="Goodwin S."/>
            <person name="Spatafora J."/>
            <person name="Crous P."/>
            <person name="Grigoriev I."/>
        </authorList>
    </citation>
    <scope>NUCLEOTIDE SEQUENCE</scope>
    <source>
        <strain evidence="1">CBS 101060</strain>
    </source>
</reference>
<accession>A0A9P4VTP3</accession>
<comment type="caution">
    <text evidence="1">The sequence shown here is derived from an EMBL/GenBank/DDBJ whole genome shotgun (WGS) entry which is preliminary data.</text>
</comment>
<name>A0A9P4VTP3_9PEZI</name>
<dbReference type="AlphaFoldDB" id="A0A9P4VTP3"/>
<dbReference type="SUPFAM" id="SSF52058">
    <property type="entry name" value="L domain-like"/>
    <property type="match status" value="1"/>
</dbReference>
<dbReference type="EMBL" id="MU006089">
    <property type="protein sequence ID" value="KAF2843373.1"/>
    <property type="molecule type" value="Genomic_DNA"/>
</dbReference>
<dbReference type="Gene3D" id="3.80.10.10">
    <property type="entry name" value="Ribonuclease Inhibitor"/>
    <property type="match status" value="1"/>
</dbReference>
<dbReference type="InterPro" id="IPR032675">
    <property type="entry name" value="LRR_dom_sf"/>
</dbReference>
<gene>
    <name evidence="1" type="ORF">M501DRAFT_83200</name>
</gene>
<sequence length="192" mass="21954">MQLPWTCNYSFEKIRQLKLGIELNAGYYYAQGRLLPVFSSLTHLHCVSNVRDVDVFLGIHFTSSPTHILHTIELRNFRVGSRNLSRVIAKCSGLNALILDGIYVSTIPGEADLRKLKSVIMSHTSLERLVYIVDSNITSWQDDYFGFLYSLRNLKSLDLDGDTIVKGFLSIYRRDALLDIPHFLESLTVKER</sequence>
<proteinExistence type="predicted"/>